<dbReference type="CDD" id="cd08972">
    <property type="entry name" value="PF_Nei_N"/>
    <property type="match status" value="1"/>
</dbReference>
<dbReference type="InterPro" id="IPR035937">
    <property type="entry name" value="FPG_N"/>
</dbReference>
<dbReference type="EMBL" id="CAXHTA020000002">
    <property type="protein sequence ID" value="CAL5219550.1"/>
    <property type="molecule type" value="Genomic_DNA"/>
</dbReference>
<name>A0ABP1FHY0_9CHLO</name>
<comment type="caution">
    <text evidence="12">The sequence shown here is derived from an EMBL/GenBank/DDBJ whole genome shotgun (WGS) entry which is preliminary data.</text>
</comment>
<evidence type="ECO:0000256" key="4">
    <source>
        <dbReference type="ARBA" id="ARBA00022801"/>
    </source>
</evidence>
<dbReference type="Pfam" id="PF06831">
    <property type="entry name" value="H2TH"/>
    <property type="match status" value="1"/>
</dbReference>
<keyword evidence="5" id="KW-0238">DNA-binding</keyword>
<protein>
    <submittedName>
        <fullName evidence="12">G1404 protein</fullName>
    </submittedName>
</protein>
<dbReference type="Pfam" id="PF01149">
    <property type="entry name" value="Fapy_DNA_glyco"/>
    <property type="match status" value="1"/>
</dbReference>
<feature type="compositionally biased region" description="Acidic residues" evidence="10">
    <location>
        <begin position="372"/>
        <end position="390"/>
    </location>
</feature>
<dbReference type="SUPFAM" id="SSF46946">
    <property type="entry name" value="S13-like H2TH domain"/>
    <property type="match status" value="1"/>
</dbReference>
<gene>
    <name evidence="12" type="primary">g1404</name>
    <name evidence="12" type="ORF">VP750_LOCUS1209</name>
</gene>
<dbReference type="InterPro" id="IPR012319">
    <property type="entry name" value="FPG_cat"/>
</dbReference>
<dbReference type="SMART" id="SM01232">
    <property type="entry name" value="H2TH"/>
    <property type="match status" value="1"/>
</dbReference>
<organism evidence="12 13">
    <name type="scientific">Coccomyxa viridis</name>
    <dbReference type="NCBI Taxonomy" id="1274662"/>
    <lineage>
        <taxon>Eukaryota</taxon>
        <taxon>Viridiplantae</taxon>
        <taxon>Chlorophyta</taxon>
        <taxon>core chlorophytes</taxon>
        <taxon>Trebouxiophyceae</taxon>
        <taxon>Trebouxiophyceae incertae sedis</taxon>
        <taxon>Coccomyxaceae</taxon>
        <taxon>Coccomyxa</taxon>
    </lineage>
</organism>
<evidence type="ECO:0000256" key="6">
    <source>
        <dbReference type="ARBA" id="ARBA00023204"/>
    </source>
</evidence>
<dbReference type="PANTHER" id="PTHR22993:SF9">
    <property type="entry name" value="FORMAMIDOPYRIMIDINE-DNA GLYCOSYLASE"/>
    <property type="match status" value="1"/>
</dbReference>
<keyword evidence="9" id="KW-0326">Glycosidase</keyword>
<evidence type="ECO:0000256" key="2">
    <source>
        <dbReference type="ARBA" id="ARBA00009409"/>
    </source>
</evidence>
<evidence type="ECO:0000259" key="11">
    <source>
        <dbReference type="PROSITE" id="PS51068"/>
    </source>
</evidence>
<keyword evidence="13" id="KW-1185">Reference proteome</keyword>
<dbReference type="InterPro" id="IPR049332">
    <property type="entry name" value="Fpg-like_C"/>
</dbReference>
<evidence type="ECO:0000313" key="13">
    <source>
        <dbReference type="Proteomes" id="UP001497392"/>
    </source>
</evidence>
<evidence type="ECO:0000256" key="10">
    <source>
        <dbReference type="SAM" id="MobiDB-lite"/>
    </source>
</evidence>
<dbReference type="InterPro" id="IPR010979">
    <property type="entry name" value="Ribosomal_uS13-like_H2TH"/>
</dbReference>
<feature type="domain" description="Formamidopyrimidine-DNA glycosylase catalytic" evidence="11">
    <location>
        <begin position="2"/>
        <end position="129"/>
    </location>
</feature>
<evidence type="ECO:0000256" key="7">
    <source>
        <dbReference type="ARBA" id="ARBA00023239"/>
    </source>
</evidence>
<dbReference type="Pfam" id="PF21218">
    <property type="entry name" value="Fpg-like_C"/>
    <property type="match status" value="1"/>
</dbReference>
<dbReference type="SMART" id="SM00898">
    <property type="entry name" value="Fapy_DNA_glyco"/>
    <property type="match status" value="1"/>
</dbReference>
<evidence type="ECO:0000256" key="8">
    <source>
        <dbReference type="ARBA" id="ARBA00023268"/>
    </source>
</evidence>
<dbReference type="Gene3D" id="1.10.8.50">
    <property type="match status" value="1"/>
</dbReference>
<keyword evidence="4" id="KW-0378">Hydrolase</keyword>
<dbReference type="Proteomes" id="UP001497392">
    <property type="component" value="Unassembled WGS sequence"/>
</dbReference>
<feature type="compositionally biased region" description="Basic residues" evidence="10">
    <location>
        <begin position="357"/>
        <end position="368"/>
    </location>
</feature>
<comment type="similarity">
    <text evidence="2">Belongs to the FPG family.</text>
</comment>
<evidence type="ECO:0000256" key="5">
    <source>
        <dbReference type="ARBA" id="ARBA00023125"/>
    </source>
</evidence>
<evidence type="ECO:0000313" key="12">
    <source>
        <dbReference type="EMBL" id="CAL5219550.1"/>
    </source>
</evidence>
<keyword evidence="6" id="KW-0234">DNA repair</keyword>
<keyword evidence="7" id="KW-0456">Lyase</keyword>
<dbReference type="SUPFAM" id="SSF81624">
    <property type="entry name" value="N-terminal domain of MutM-like DNA repair proteins"/>
    <property type="match status" value="1"/>
</dbReference>
<feature type="compositionally biased region" description="Basic residues" evidence="10">
    <location>
        <begin position="399"/>
        <end position="412"/>
    </location>
</feature>
<proteinExistence type="inferred from homology"/>
<accession>A0ABP1FHY0</accession>
<sequence length="412" mass="45207">MPELPEVEAARVLVESNCKGHKIQKAIAFDDTKVIEGIAPDELEKVLTGRKLLHARRKGKQMWMELDGEAPALMFHFGMTGFCAIQGVPIIEYVNAKSRTDEWPPKYWKLILEFEGGLKLAYCDARRFGKIRLQEDPENNEPVSKLGFDPVLEMVDIEEFRQKLAAQRRAIKTVILDQSFSAGVGNWVADEILYQARIHPEQKAASLSEEQSGALHEQMQVVLKTAVEAGADSSRYPDTWIFHQKWESRGKGPKPQLDGKPIEYIKVGGRTSAFVPALQKIPPGTAKAAAAGSSGKGKGSKQKVAEEGAAAKAAAPKQSRRVASKPAAEEATAPEDQPDEEVKEEGIAEVGKAKARDARKRRVAKRKATKEEEVEDIGADAEGEEADGEEVGPKEAPGKRRGKGKRKTKRSA</sequence>
<evidence type="ECO:0000256" key="9">
    <source>
        <dbReference type="ARBA" id="ARBA00023295"/>
    </source>
</evidence>
<keyword evidence="3" id="KW-0227">DNA damage</keyword>
<feature type="region of interest" description="Disordered" evidence="10">
    <location>
        <begin position="286"/>
        <end position="412"/>
    </location>
</feature>
<dbReference type="InterPro" id="IPR015886">
    <property type="entry name" value="H2TH_FPG"/>
</dbReference>
<dbReference type="PANTHER" id="PTHR22993">
    <property type="entry name" value="FORMAMIDOPYRIMIDINE-DNA GLYCOSYLASE"/>
    <property type="match status" value="1"/>
</dbReference>
<feature type="compositionally biased region" description="Acidic residues" evidence="10">
    <location>
        <begin position="332"/>
        <end position="343"/>
    </location>
</feature>
<comment type="catalytic activity">
    <reaction evidence="1">
        <text>Hydrolysis of DNA containing ring-opened 7-methylguanine residues, releasing 2,6-diamino-4-hydroxy-5-(N-methyl)formamidopyrimidine.</text>
        <dbReference type="EC" id="3.2.2.23"/>
    </reaction>
</comment>
<dbReference type="PROSITE" id="PS51068">
    <property type="entry name" value="FPG_CAT"/>
    <property type="match status" value="1"/>
</dbReference>
<evidence type="ECO:0000256" key="1">
    <source>
        <dbReference type="ARBA" id="ARBA00001668"/>
    </source>
</evidence>
<reference evidence="12 13" key="1">
    <citation type="submission" date="2024-06" db="EMBL/GenBank/DDBJ databases">
        <authorList>
            <person name="Kraege A."/>
            <person name="Thomma B."/>
        </authorList>
    </citation>
    <scope>NUCLEOTIDE SEQUENCE [LARGE SCALE GENOMIC DNA]</scope>
</reference>
<keyword evidence="8" id="KW-0511">Multifunctional enzyme</keyword>
<evidence type="ECO:0000256" key="3">
    <source>
        <dbReference type="ARBA" id="ARBA00022763"/>
    </source>
</evidence>
<dbReference type="Gene3D" id="3.20.190.10">
    <property type="entry name" value="MutM-like, N-terminal"/>
    <property type="match status" value="1"/>
</dbReference>